<dbReference type="Proteomes" id="UP000499080">
    <property type="component" value="Unassembled WGS sequence"/>
</dbReference>
<keyword evidence="2" id="KW-1185">Reference proteome</keyword>
<dbReference type="EMBL" id="BGPR01000079">
    <property type="protein sequence ID" value="GBL91378.1"/>
    <property type="molecule type" value="Genomic_DNA"/>
</dbReference>
<comment type="caution">
    <text evidence="1">The sequence shown here is derived from an EMBL/GenBank/DDBJ whole genome shotgun (WGS) entry which is preliminary data.</text>
</comment>
<protein>
    <submittedName>
        <fullName evidence="1">Uncharacterized protein</fullName>
    </submittedName>
</protein>
<gene>
    <name evidence="1" type="ORF">AVEN_136898_1</name>
</gene>
<organism evidence="1 2">
    <name type="scientific">Araneus ventricosus</name>
    <name type="common">Orbweaver spider</name>
    <name type="synonym">Epeira ventricosa</name>
    <dbReference type="NCBI Taxonomy" id="182803"/>
    <lineage>
        <taxon>Eukaryota</taxon>
        <taxon>Metazoa</taxon>
        <taxon>Ecdysozoa</taxon>
        <taxon>Arthropoda</taxon>
        <taxon>Chelicerata</taxon>
        <taxon>Arachnida</taxon>
        <taxon>Araneae</taxon>
        <taxon>Araneomorphae</taxon>
        <taxon>Entelegynae</taxon>
        <taxon>Araneoidea</taxon>
        <taxon>Araneidae</taxon>
        <taxon>Araneus</taxon>
    </lineage>
</organism>
<sequence>MQSSHFWVYLTSNTFFSEETIVKGLIRDKALGTGFRFILSSEYFFEDDVRLLWKQLPRIKKLKFLNANLSRKLTKRGVFLRLEEIFRKDPSWERSDPSPEFMRALWN</sequence>
<reference evidence="1 2" key="1">
    <citation type="journal article" date="2019" name="Sci. Rep.">
        <title>Orb-weaving spider Araneus ventricosus genome elucidates the spidroin gene catalogue.</title>
        <authorList>
            <person name="Kono N."/>
            <person name="Nakamura H."/>
            <person name="Ohtoshi R."/>
            <person name="Moran D.A.P."/>
            <person name="Shinohara A."/>
            <person name="Yoshida Y."/>
            <person name="Fujiwara M."/>
            <person name="Mori M."/>
            <person name="Tomita M."/>
            <person name="Arakawa K."/>
        </authorList>
    </citation>
    <scope>NUCLEOTIDE SEQUENCE [LARGE SCALE GENOMIC DNA]</scope>
</reference>
<accession>A0A4Y2BH52</accession>
<proteinExistence type="predicted"/>
<evidence type="ECO:0000313" key="1">
    <source>
        <dbReference type="EMBL" id="GBL91378.1"/>
    </source>
</evidence>
<dbReference type="AlphaFoldDB" id="A0A4Y2BH52"/>
<name>A0A4Y2BH52_ARAVE</name>
<evidence type="ECO:0000313" key="2">
    <source>
        <dbReference type="Proteomes" id="UP000499080"/>
    </source>
</evidence>